<evidence type="ECO:0000313" key="3">
    <source>
        <dbReference type="Proteomes" id="UP000386466"/>
    </source>
</evidence>
<evidence type="ECO:0000256" key="1">
    <source>
        <dbReference type="SAM" id="MobiDB-lite"/>
    </source>
</evidence>
<proteinExistence type="predicted"/>
<dbReference type="EMBL" id="CAAGRJ010020544">
    <property type="protein sequence ID" value="VFV35009.1"/>
    <property type="molecule type" value="Genomic_DNA"/>
</dbReference>
<feature type="compositionally biased region" description="Low complexity" evidence="1">
    <location>
        <begin position="11"/>
        <end position="25"/>
    </location>
</feature>
<sequence>MEEIDEIDVNSSAFSTSSSQKTQKQMWMQGYSTITKPLPTSEATDLVALGHSITVSRPRGCHNQKEDRRNSTN</sequence>
<gene>
    <name evidence="2" type="ORF">LYPA_23C003557</name>
</gene>
<reference evidence="2 3" key="1">
    <citation type="submission" date="2019-01" db="EMBL/GenBank/DDBJ databases">
        <authorList>
            <person name="Alioto T."/>
            <person name="Alioto T."/>
        </authorList>
    </citation>
    <scope>NUCLEOTIDE SEQUENCE [LARGE SCALE GENOMIC DNA]</scope>
</reference>
<accession>A0A485NRU3</accession>
<name>A0A485NRU3_LYNPA</name>
<protein>
    <submittedName>
        <fullName evidence="2">Uncharacterized protein</fullName>
    </submittedName>
</protein>
<keyword evidence="3" id="KW-1185">Reference proteome</keyword>
<dbReference type="Proteomes" id="UP000386466">
    <property type="component" value="Unassembled WGS sequence"/>
</dbReference>
<evidence type="ECO:0000313" key="2">
    <source>
        <dbReference type="EMBL" id="VFV35009.1"/>
    </source>
</evidence>
<feature type="region of interest" description="Disordered" evidence="1">
    <location>
        <begin position="1"/>
        <end position="25"/>
    </location>
</feature>
<organism evidence="2 3">
    <name type="scientific">Lynx pardinus</name>
    <name type="common">Iberian lynx</name>
    <name type="synonym">Felis pardina</name>
    <dbReference type="NCBI Taxonomy" id="191816"/>
    <lineage>
        <taxon>Eukaryota</taxon>
        <taxon>Metazoa</taxon>
        <taxon>Chordata</taxon>
        <taxon>Craniata</taxon>
        <taxon>Vertebrata</taxon>
        <taxon>Euteleostomi</taxon>
        <taxon>Mammalia</taxon>
        <taxon>Eutheria</taxon>
        <taxon>Laurasiatheria</taxon>
        <taxon>Carnivora</taxon>
        <taxon>Feliformia</taxon>
        <taxon>Felidae</taxon>
        <taxon>Felinae</taxon>
        <taxon>Lynx</taxon>
    </lineage>
</organism>
<dbReference type="AlphaFoldDB" id="A0A485NRU3"/>